<evidence type="ECO:0000313" key="11">
    <source>
        <dbReference type="Proteomes" id="UP001180616"/>
    </source>
</evidence>
<evidence type="ECO:0000256" key="6">
    <source>
        <dbReference type="SAM" id="MobiDB-lite"/>
    </source>
</evidence>
<evidence type="ECO:0000256" key="4">
    <source>
        <dbReference type="ARBA" id="ARBA00022679"/>
    </source>
</evidence>
<feature type="region of interest" description="Disordered" evidence="6">
    <location>
        <begin position="732"/>
        <end position="762"/>
    </location>
</feature>
<dbReference type="Proteomes" id="UP001180616">
    <property type="component" value="Chromosome"/>
</dbReference>
<dbReference type="Gene3D" id="3.30.565.10">
    <property type="entry name" value="Histidine kinase-like ATPase, C-terminal domain"/>
    <property type="match status" value="1"/>
</dbReference>
<dbReference type="CDD" id="cd13704">
    <property type="entry name" value="PBP2_HisK"/>
    <property type="match status" value="1"/>
</dbReference>
<dbReference type="SUPFAM" id="SSF55874">
    <property type="entry name" value="ATPase domain of HSP90 chaperone/DNA topoisomerase II/histidine kinase"/>
    <property type="match status" value="1"/>
</dbReference>
<keyword evidence="7" id="KW-0812">Transmembrane</keyword>
<dbReference type="SUPFAM" id="SSF53850">
    <property type="entry name" value="Periplasmic binding protein-like II"/>
    <property type="match status" value="1"/>
</dbReference>
<dbReference type="CDD" id="cd00130">
    <property type="entry name" value="PAS"/>
    <property type="match status" value="1"/>
</dbReference>
<keyword evidence="11" id="KW-1185">Reference proteome</keyword>
<evidence type="ECO:0000259" key="9">
    <source>
        <dbReference type="PROSITE" id="PS50112"/>
    </source>
</evidence>
<dbReference type="Pfam" id="PF00512">
    <property type="entry name" value="HisKA"/>
    <property type="match status" value="1"/>
</dbReference>
<dbReference type="CDD" id="cd00082">
    <property type="entry name" value="HisKA"/>
    <property type="match status" value="1"/>
</dbReference>
<comment type="catalytic activity">
    <reaction evidence="1">
        <text>ATP + protein L-histidine = ADP + protein N-phospho-L-histidine.</text>
        <dbReference type="EC" id="2.7.13.3"/>
    </reaction>
</comment>
<dbReference type="InterPro" id="IPR003594">
    <property type="entry name" value="HATPase_dom"/>
</dbReference>
<keyword evidence="3" id="KW-0597">Phosphoprotein</keyword>
<evidence type="ECO:0000256" key="5">
    <source>
        <dbReference type="ARBA" id="ARBA00022777"/>
    </source>
</evidence>
<dbReference type="RefSeq" id="WP_309540943.1">
    <property type="nucleotide sequence ID" value="NZ_CP133659.1"/>
</dbReference>
<dbReference type="PROSITE" id="PS50109">
    <property type="entry name" value="HIS_KIN"/>
    <property type="match status" value="1"/>
</dbReference>
<dbReference type="SUPFAM" id="SSF47384">
    <property type="entry name" value="Homodimeric domain of signal transducing histidine kinase"/>
    <property type="match status" value="1"/>
</dbReference>
<dbReference type="PRINTS" id="PR00344">
    <property type="entry name" value="BCTRLSENSOR"/>
</dbReference>
<accession>A0ABY9QZC8</accession>
<evidence type="ECO:0000313" key="10">
    <source>
        <dbReference type="EMBL" id="WMW64886.1"/>
    </source>
</evidence>
<feature type="compositionally biased region" description="Low complexity" evidence="6">
    <location>
        <begin position="734"/>
        <end position="748"/>
    </location>
</feature>
<dbReference type="InterPro" id="IPR013655">
    <property type="entry name" value="PAS_fold_3"/>
</dbReference>
<dbReference type="Gene3D" id="3.30.450.20">
    <property type="entry name" value="PAS domain"/>
    <property type="match status" value="1"/>
</dbReference>
<dbReference type="SMART" id="SM00062">
    <property type="entry name" value="PBPb"/>
    <property type="match status" value="1"/>
</dbReference>
<dbReference type="Pfam" id="PF02518">
    <property type="entry name" value="HATPase_c"/>
    <property type="match status" value="1"/>
</dbReference>
<dbReference type="Gene3D" id="3.40.190.10">
    <property type="entry name" value="Periplasmic binding protein-like II"/>
    <property type="match status" value="2"/>
</dbReference>
<evidence type="ECO:0000256" key="7">
    <source>
        <dbReference type="SAM" id="Phobius"/>
    </source>
</evidence>
<feature type="domain" description="Histidine kinase" evidence="8">
    <location>
        <begin position="513"/>
        <end position="732"/>
    </location>
</feature>
<name>A0ABY9QZC8_9BACT</name>
<dbReference type="EC" id="2.7.13.3" evidence="2"/>
<dbReference type="SMART" id="SM00387">
    <property type="entry name" value="HATPase_c"/>
    <property type="match status" value="1"/>
</dbReference>
<dbReference type="InterPro" id="IPR003661">
    <property type="entry name" value="HisK_dim/P_dom"/>
</dbReference>
<feature type="transmembrane region" description="Helical" evidence="7">
    <location>
        <begin position="316"/>
        <end position="338"/>
    </location>
</feature>
<dbReference type="InterPro" id="IPR000014">
    <property type="entry name" value="PAS"/>
</dbReference>
<protein>
    <recommendedName>
        <fullName evidence="2">histidine kinase</fullName>
        <ecNumber evidence="2">2.7.13.3</ecNumber>
    </recommendedName>
</protein>
<gene>
    <name evidence="10" type="ORF">KPS_002957</name>
</gene>
<dbReference type="Pfam" id="PF08447">
    <property type="entry name" value="PAS_3"/>
    <property type="match status" value="1"/>
</dbReference>
<organism evidence="10 11">
    <name type="scientific">Nitratidesulfovibrio liaohensis</name>
    <dbReference type="NCBI Taxonomy" id="2604158"/>
    <lineage>
        <taxon>Bacteria</taxon>
        <taxon>Pseudomonadati</taxon>
        <taxon>Thermodesulfobacteriota</taxon>
        <taxon>Desulfovibrionia</taxon>
        <taxon>Desulfovibrionales</taxon>
        <taxon>Desulfovibrionaceae</taxon>
        <taxon>Nitratidesulfovibrio</taxon>
    </lineage>
</organism>
<dbReference type="InterPro" id="IPR005467">
    <property type="entry name" value="His_kinase_dom"/>
</dbReference>
<dbReference type="InterPro" id="IPR052162">
    <property type="entry name" value="Sensor_kinase/Photoreceptor"/>
</dbReference>
<keyword evidence="7" id="KW-1133">Transmembrane helix</keyword>
<dbReference type="InterPro" id="IPR036097">
    <property type="entry name" value="HisK_dim/P_sf"/>
</dbReference>
<dbReference type="SMART" id="SM00091">
    <property type="entry name" value="PAS"/>
    <property type="match status" value="1"/>
</dbReference>
<evidence type="ECO:0000256" key="1">
    <source>
        <dbReference type="ARBA" id="ARBA00000085"/>
    </source>
</evidence>
<proteinExistence type="predicted"/>
<dbReference type="SUPFAM" id="SSF55785">
    <property type="entry name" value="PYP-like sensor domain (PAS domain)"/>
    <property type="match status" value="1"/>
</dbReference>
<evidence type="ECO:0000259" key="8">
    <source>
        <dbReference type="PROSITE" id="PS50109"/>
    </source>
</evidence>
<dbReference type="NCBIfam" id="TIGR00229">
    <property type="entry name" value="sensory_box"/>
    <property type="match status" value="1"/>
</dbReference>
<dbReference type="PROSITE" id="PS50112">
    <property type="entry name" value="PAS"/>
    <property type="match status" value="1"/>
</dbReference>
<dbReference type="InterPro" id="IPR001638">
    <property type="entry name" value="Solute-binding_3/MltF_N"/>
</dbReference>
<feature type="region of interest" description="Disordered" evidence="6">
    <location>
        <begin position="47"/>
        <end position="79"/>
    </location>
</feature>
<evidence type="ECO:0000256" key="3">
    <source>
        <dbReference type="ARBA" id="ARBA00022553"/>
    </source>
</evidence>
<dbReference type="InterPro" id="IPR004358">
    <property type="entry name" value="Sig_transdc_His_kin-like_C"/>
</dbReference>
<dbReference type="PANTHER" id="PTHR43304">
    <property type="entry name" value="PHYTOCHROME-LIKE PROTEIN CPH1"/>
    <property type="match status" value="1"/>
</dbReference>
<dbReference type="EMBL" id="CP133659">
    <property type="protein sequence ID" value="WMW64886.1"/>
    <property type="molecule type" value="Genomic_DNA"/>
</dbReference>
<dbReference type="Gene3D" id="1.10.287.130">
    <property type="match status" value="1"/>
</dbReference>
<keyword evidence="4" id="KW-0808">Transferase</keyword>
<dbReference type="PANTHER" id="PTHR43304:SF1">
    <property type="entry name" value="PAC DOMAIN-CONTAINING PROTEIN"/>
    <property type="match status" value="1"/>
</dbReference>
<feature type="domain" description="PAS" evidence="9">
    <location>
        <begin position="371"/>
        <end position="428"/>
    </location>
</feature>
<evidence type="ECO:0000256" key="2">
    <source>
        <dbReference type="ARBA" id="ARBA00012438"/>
    </source>
</evidence>
<keyword evidence="7" id="KW-0472">Membrane</keyword>
<dbReference type="Pfam" id="PF00497">
    <property type="entry name" value="SBP_bac_3"/>
    <property type="match status" value="1"/>
</dbReference>
<keyword evidence="5" id="KW-0418">Kinase</keyword>
<sequence>MAVRLGLCALAVVPVLLLLLLPQDFGCLGGWPGWAAHAPAGTAWAAEDSWRHAGAQTPSDSEPGGITPPVSDMRANGGLPPDAPELRIGLLTTYPPLSYMVEGVPAGFARDLAEAVAHAAGRRAVFHADDSGPVLRSDLVEGTMDVLALVAETPERQAQLEFSEPGLEVAERIYVRRDGGTHPRGVAALSGLLVAVVESHASHQYLRSMPGQRVLPVSTPLDAVMAVAWGRADALVAPEPVVEHIIRRLPTDAPLEPSGQPLRTLRFSFGTAKGNTPLMAELNEALVKVRASGEYDKLYRRWFGGNVLSRYTDRELLLAGVAFALLTVFLGASVVLLWRTMRLRRDVEAGTVATREARASMLREAISRQRAEQEAERFFALSLDPVAIVTQQGALRRVNPAWVRLFGFSVEEVTGHPFLDFVHPDDQDASQPLLVSGTNGLAGAAASPVENRFRCKDGVYRWLARASVALPEEGLIYVSGRDVTQRKEAELYLERQAEELRRSNAELEQFAYIASHDLQEPLRKIASFLDLLAKRYVGRLDSDADEFIGFAVDAARRMKDMIEDLLSYSRVSTQGREFEDTDMEKVVDTVLSDLGLLLEEAGATVDRGPLPMIRADRVQMEQLLRNLLGNAVKYRSEAPPSISIGAARAVGGGQRGGAWVFHVRDNGIGMKPEHFERIFRVFQRLHGPGRYPGTGIGLAVCKKIVERHGGSIEVESAPGRGSTFRFVIPDRFAGPTGSTGPTGSYGPGMPVVPDGHVGQPLP</sequence>
<dbReference type="SMART" id="SM00388">
    <property type="entry name" value="HisKA"/>
    <property type="match status" value="1"/>
</dbReference>
<dbReference type="InterPro" id="IPR035965">
    <property type="entry name" value="PAS-like_dom_sf"/>
</dbReference>
<reference evidence="10" key="1">
    <citation type="submission" date="2023-09" db="EMBL/GenBank/DDBJ databases">
        <authorList>
            <consortium name="CW5 consortium"/>
            <person name="Lu C.-W."/>
        </authorList>
    </citation>
    <scope>NUCLEOTIDE SEQUENCE</scope>
    <source>
        <strain evidence="10">KPS</strain>
    </source>
</reference>
<dbReference type="InterPro" id="IPR036890">
    <property type="entry name" value="HATPase_C_sf"/>
</dbReference>